<proteinExistence type="predicted"/>
<dbReference type="Proteomes" id="UP000807469">
    <property type="component" value="Unassembled WGS sequence"/>
</dbReference>
<protein>
    <submittedName>
        <fullName evidence="2">Uncharacterized protein</fullName>
    </submittedName>
</protein>
<reference evidence="2" key="1">
    <citation type="submission" date="2020-11" db="EMBL/GenBank/DDBJ databases">
        <authorList>
            <consortium name="DOE Joint Genome Institute"/>
            <person name="Ahrendt S."/>
            <person name="Riley R."/>
            <person name="Andreopoulos W."/>
            <person name="Labutti K."/>
            <person name="Pangilinan J."/>
            <person name="Ruiz-Duenas F.J."/>
            <person name="Barrasa J.M."/>
            <person name="Sanchez-Garcia M."/>
            <person name="Camarero S."/>
            <person name="Miyauchi S."/>
            <person name="Serrano A."/>
            <person name="Linde D."/>
            <person name="Babiker R."/>
            <person name="Drula E."/>
            <person name="Ayuso-Fernandez I."/>
            <person name="Pacheco R."/>
            <person name="Padilla G."/>
            <person name="Ferreira P."/>
            <person name="Barriuso J."/>
            <person name="Kellner H."/>
            <person name="Castanera R."/>
            <person name="Alfaro M."/>
            <person name="Ramirez L."/>
            <person name="Pisabarro A.G."/>
            <person name="Kuo A."/>
            <person name="Tritt A."/>
            <person name="Lipzen A."/>
            <person name="He G."/>
            <person name="Yan M."/>
            <person name="Ng V."/>
            <person name="Cullen D."/>
            <person name="Martin F."/>
            <person name="Rosso M.-N."/>
            <person name="Henrissat B."/>
            <person name="Hibbett D."/>
            <person name="Martinez A.T."/>
            <person name="Grigoriev I.V."/>
        </authorList>
    </citation>
    <scope>NUCLEOTIDE SEQUENCE</scope>
    <source>
        <strain evidence="2">CIRM-BRFM 674</strain>
    </source>
</reference>
<dbReference type="AlphaFoldDB" id="A0A9P5YQ93"/>
<comment type="caution">
    <text evidence="2">The sequence shown here is derived from an EMBL/GenBank/DDBJ whole genome shotgun (WGS) entry which is preliminary data.</text>
</comment>
<evidence type="ECO:0000313" key="2">
    <source>
        <dbReference type="EMBL" id="KAF9471710.1"/>
    </source>
</evidence>
<feature type="region of interest" description="Disordered" evidence="1">
    <location>
        <begin position="1"/>
        <end position="30"/>
    </location>
</feature>
<gene>
    <name evidence="2" type="ORF">BDN70DRAFT_938750</name>
</gene>
<accession>A0A9P5YQ93</accession>
<evidence type="ECO:0000256" key="1">
    <source>
        <dbReference type="SAM" id="MobiDB-lite"/>
    </source>
</evidence>
<name>A0A9P5YQ93_9AGAR</name>
<keyword evidence="3" id="KW-1185">Reference proteome</keyword>
<evidence type="ECO:0000313" key="3">
    <source>
        <dbReference type="Proteomes" id="UP000807469"/>
    </source>
</evidence>
<organism evidence="2 3">
    <name type="scientific">Pholiota conissans</name>
    <dbReference type="NCBI Taxonomy" id="109636"/>
    <lineage>
        <taxon>Eukaryota</taxon>
        <taxon>Fungi</taxon>
        <taxon>Dikarya</taxon>
        <taxon>Basidiomycota</taxon>
        <taxon>Agaricomycotina</taxon>
        <taxon>Agaricomycetes</taxon>
        <taxon>Agaricomycetidae</taxon>
        <taxon>Agaricales</taxon>
        <taxon>Agaricineae</taxon>
        <taxon>Strophariaceae</taxon>
        <taxon>Pholiota</taxon>
    </lineage>
</organism>
<dbReference type="EMBL" id="MU155636">
    <property type="protein sequence ID" value="KAF9471710.1"/>
    <property type="molecule type" value="Genomic_DNA"/>
</dbReference>
<feature type="compositionally biased region" description="Low complexity" evidence="1">
    <location>
        <begin position="1"/>
        <end position="28"/>
    </location>
</feature>
<sequence length="153" mass="17424">MSDSESQTVHSSASSSEVSEPSEPSSDELTPWELMSDISKILEIRRMEENLDDFDGRYLYSGITIGRFALRAIRRIAIDMKKQGFTVRDVATSEALFNVVVHLRRSEADVLESYKEEGGIEEVHCRETLWLVEMASSALRKRDCTYRDEGLLL</sequence>